<dbReference type="AlphaFoldDB" id="A0A5B7EP36"/>
<name>A0A5B7EP36_PORTR</name>
<keyword evidence="1" id="KW-0812">Transmembrane</keyword>
<keyword evidence="3" id="KW-1185">Reference proteome</keyword>
<sequence length="121" mass="12787">MHSCTSSSSFSISFVISFVISPAFCVASSIFCLPPFLFSRNMSTTMPIIKDVRRIGRKNSSISATLAKLMLPRVLLWVLLAALPFPGGVCGCAGQGGAHAWCGGDLGVCQCCPLTETRGLI</sequence>
<protein>
    <submittedName>
        <fullName evidence="2">Uncharacterized protein</fullName>
    </submittedName>
</protein>
<reference evidence="2 3" key="1">
    <citation type="submission" date="2019-05" db="EMBL/GenBank/DDBJ databases">
        <title>Another draft genome of Portunus trituberculatus and its Hox gene families provides insights of decapod evolution.</title>
        <authorList>
            <person name="Jeong J.-H."/>
            <person name="Song I."/>
            <person name="Kim S."/>
            <person name="Choi T."/>
            <person name="Kim D."/>
            <person name="Ryu S."/>
            <person name="Kim W."/>
        </authorList>
    </citation>
    <scope>NUCLEOTIDE SEQUENCE [LARGE SCALE GENOMIC DNA]</scope>
    <source>
        <tissue evidence="2">Muscle</tissue>
    </source>
</reference>
<accession>A0A5B7EP36</accession>
<evidence type="ECO:0000313" key="2">
    <source>
        <dbReference type="EMBL" id="MPC35017.1"/>
    </source>
</evidence>
<evidence type="ECO:0000313" key="3">
    <source>
        <dbReference type="Proteomes" id="UP000324222"/>
    </source>
</evidence>
<keyword evidence="1" id="KW-0472">Membrane</keyword>
<evidence type="ECO:0000256" key="1">
    <source>
        <dbReference type="SAM" id="Phobius"/>
    </source>
</evidence>
<organism evidence="2 3">
    <name type="scientific">Portunus trituberculatus</name>
    <name type="common">Swimming crab</name>
    <name type="synonym">Neptunus trituberculatus</name>
    <dbReference type="NCBI Taxonomy" id="210409"/>
    <lineage>
        <taxon>Eukaryota</taxon>
        <taxon>Metazoa</taxon>
        <taxon>Ecdysozoa</taxon>
        <taxon>Arthropoda</taxon>
        <taxon>Crustacea</taxon>
        <taxon>Multicrustacea</taxon>
        <taxon>Malacostraca</taxon>
        <taxon>Eumalacostraca</taxon>
        <taxon>Eucarida</taxon>
        <taxon>Decapoda</taxon>
        <taxon>Pleocyemata</taxon>
        <taxon>Brachyura</taxon>
        <taxon>Eubrachyura</taxon>
        <taxon>Portunoidea</taxon>
        <taxon>Portunidae</taxon>
        <taxon>Portuninae</taxon>
        <taxon>Portunus</taxon>
    </lineage>
</organism>
<feature type="transmembrane region" description="Helical" evidence="1">
    <location>
        <begin position="12"/>
        <end position="38"/>
    </location>
</feature>
<dbReference type="EMBL" id="VSRR010003178">
    <property type="protein sequence ID" value="MPC35017.1"/>
    <property type="molecule type" value="Genomic_DNA"/>
</dbReference>
<gene>
    <name evidence="2" type="ORF">E2C01_028425</name>
</gene>
<keyword evidence="1" id="KW-1133">Transmembrane helix</keyword>
<dbReference type="Proteomes" id="UP000324222">
    <property type="component" value="Unassembled WGS sequence"/>
</dbReference>
<proteinExistence type="predicted"/>
<comment type="caution">
    <text evidence="2">The sequence shown here is derived from an EMBL/GenBank/DDBJ whole genome shotgun (WGS) entry which is preliminary data.</text>
</comment>